<dbReference type="Pfam" id="PF01722">
    <property type="entry name" value="BolA"/>
    <property type="match status" value="1"/>
</dbReference>
<dbReference type="Gene3D" id="3.30.300.90">
    <property type="entry name" value="BolA-like"/>
    <property type="match status" value="1"/>
</dbReference>
<dbReference type="GO" id="GO:0016226">
    <property type="term" value="P:iron-sulfur cluster assembly"/>
    <property type="evidence" value="ECO:0007669"/>
    <property type="project" value="TreeGrafter"/>
</dbReference>
<dbReference type="AlphaFoldDB" id="A0A381TEV1"/>
<dbReference type="EMBL" id="UINC01004479">
    <property type="protein sequence ID" value="SVA14620.1"/>
    <property type="molecule type" value="Genomic_DNA"/>
</dbReference>
<dbReference type="PIRSF" id="PIRSF003113">
    <property type="entry name" value="BolA"/>
    <property type="match status" value="1"/>
</dbReference>
<sequence length="97" mass="10979">MGQGSLKKSVGEIKKTLEQGLDIHLLQIEDQGHLHQGHEPAKAGKMHLKMLVVSDEFLGLNQIERHQKIYFVLAKFLADKLHALSLETYSVNEYNSL</sequence>
<dbReference type="PANTHER" id="PTHR46230:SF3">
    <property type="entry name" value="SUFE-LIKE PROTEIN 1, CHLOROPLASTIC_MITOCHONDRIAL"/>
    <property type="match status" value="1"/>
</dbReference>
<dbReference type="InterPro" id="IPR036065">
    <property type="entry name" value="BolA-like_sf"/>
</dbReference>
<dbReference type="PANTHER" id="PTHR46230">
    <property type="match status" value="1"/>
</dbReference>
<reference evidence="1" key="1">
    <citation type="submission" date="2018-05" db="EMBL/GenBank/DDBJ databases">
        <authorList>
            <person name="Lanie J.A."/>
            <person name="Ng W.-L."/>
            <person name="Kazmierczak K.M."/>
            <person name="Andrzejewski T.M."/>
            <person name="Davidsen T.M."/>
            <person name="Wayne K.J."/>
            <person name="Tettelin H."/>
            <person name="Glass J.I."/>
            <person name="Rusch D."/>
            <person name="Podicherti R."/>
            <person name="Tsui H.-C.T."/>
            <person name="Winkler M.E."/>
        </authorList>
    </citation>
    <scope>NUCLEOTIDE SEQUENCE</scope>
</reference>
<accession>A0A381TEV1</accession>
<dbReference type="InterPro" id="IPR002634">
    <property type="entry name" value="BolA"/>
</dbReference>
<evidence type="ECO:0008006" key="2">
    <source>
        <dbReference type="Google" id="ProtNLM"/>
    </source>
</evidence>
<protein>
    <recommendedName>
        <fullName evidence="2">BolA family transcriptional regulator</fullName>
    </recommendedName>
</protein>
<evidence type="ECO:0000313" key="1">
    <source>
        <dbReference type="EMBL" id="SVA14620.1"/>
    </source>
</evidence>
<dbReference type="SUPFAM" id="SSF82657">
    <property type="entry name" value="BolA-like"/>
    <property type="match status" value="1"/>
</dbReference>
<name>A0A381TEV1_9ZZZZ</name>
<proteinExistence type="predicted"/>
<gene>
    <name evidence="1" type="ORF">METZ01_LOCUS67474</name>
</gene>
<organism evidence="1">
    <name type="scientific">marine metagenome</name>
    <dbReference type="NCBI Taxonomy" id="408172"/>
    <lineage>
        <taxon>unclassified sequences</taxon>
        <taxon>metagenomes</taxon>
        <taxon>ecological metagenomes</taxon>
    </lineage>
</organism>